<dbReference type="RefSeq" id="WP_049740481.1">
    <property type="nucleotide sequence ID" value="NZ_BJON01000003.1"/>
</dbReference>
<keyword evidence="1" id="KW-0812">Transmembrane</keyword>
<keyword evidence="5" id="KW-1185">Reference proteome</keyword>
<organism evidence="3 4">
    <name type="scientific">Brevibacillus reuszeri</name>
    <dbReference type="NCBI Taxonomy" id="54915"/>
    <lineage>
        <taxon>Bacteria</taxon>
        <taxon>Bacillati</taxon>
        <taxon>Bacillota</taxon>
        <taxon>Bacilli</taxon>
        <taxon>Bacillales</taxon>
        <taxon>Paenibacillaceae</taxon>
        <taxon>Brevibacillus</taxon>
    </lineage>
</organism>
<feature type="transmembrane region" description="Helical" evidence="1">
    <location>
        <begin position="12"/>
        <end position="37"/>
    </location>
</feature>
<accession>A0A0K9YTC1</accession>
<sequence>MPSKTKQLVESSLMLGTALVLLFLTKYTLLGAVAVFLVPLPFLLLAMSMTASSMVWICLAFGFLGWIVTDPFFAIYALLLAIMGAVMGMAYRKRGTALPAIASGAGIVFLSIIFMLAFMVYGLHVDFGALMKQAAQFKPSFMSQEQYDEAIAVAKMGLPSSFVMASFMFSIIVHGLARLIGKRLRKPVPALKPIREWSFPRSLLYYYFIAMISLLVFGGSMEGTFWKSAILNVKIMLDAVFTLQGLSFCLFAAYLYGWKRLTPVLVVCLFIFQPLATILCLVGIFDLGIRLRDKLETRVKRG</sequence>
<protein>
    <submittedName>
        <fullName evidence="3">Membrane protein</fullName>
    </submittedName>
</protein>
<dbReference type="AlphaFoldDB" id="A0A0K9YTC1"/>
<dbReference type="PANTHER" id="PTHR41324:SF1">
    <property type="entry name" value="DUF2232 DOMAIN-CONTAINING PROTEIN"/>
    <property type="match status" value="1"/>
</dbReference>
<dbReference type="EMBL" id="BJON01000003">
    <property type="protein sequence ID" value="GED67087.1"/>
    <property type="molecule type" value="Genomic_DNA"/>
</dbReference>
<evidence type="ECO:0000256" key="1">
    <source>
        <dbReference type="SAM" id="Phobius"/>
    </source>
</evidence>
<dbReference type="Proteomes" id="UP000036834">
    <property type="component" value="Unassembled WGS sequence"/>
</dbReference>
<dbReference type="Pfam" id="PF09991">
    <property type="entry name" value="DUF2232"/>
    <property type="match status" value="1"/>
</dbReference>
<keyword evidence="1" id="KW-1133">Transmembrane helix</keyword>
<feature type="transmembrane region" description="Helical" evidence="1">
    <location>
        <begin position="44"/>
        <end position="67"/>
    </location>
</feature>
<dbReference type="PATRIC" id="fig|54915.3.peg.3516"/>
<dbReference type="OrthoDB" id="2987886at2"/>
<proteinExistence type="predicted"/>
<feature type="transmembrane region" description="Helical" evidence="1">
    <location>
        <begin position="264"/>
        <end position="285"/>
    </location>
</feature>
<feature type="transmembrane region" description="Helical" evidence="1">
    <location>
        <begin position="239"/>
        <end position="257"/>
    </location>
</feature>
<feature type="transmembrane region" description="Helical" evidence="1">
    <location>
        <begin position="73"/>
        <end position="91"/>
    </location>
</feature>
<gene>
    <name evidence="3" type="ORF">ADS79_21950</name>
    <name evidence="2" type="ORF">BRE01_07890</name>
</gene>
<dbReference type="PANTHER" id="PTHR41324">
    <property type="entry name" value="MEMBRANE PROTEIN-RELATED"/>
    <property type="match status" value="1"/>
</dbReference>
<evidence type="ECO:0000313" key="2">
    <source>
        <dbReference type="EMBL" id="GED67087.1"/>
    </source>
</evidence>
<feature type="transmembrane region" description="Helical" evidence="1">
    <location>
        <begin position="98"/>
        <end position="121"/>
    </location>
</feature>
<evidence type="ECO:0000313" key="5">
    <source>
        <dbReference type="Proteomes" id="UP000319578"/>
    </source>
</evidence>
<reference evidence="3" key="2">
    <citation type="submission" date="2015-07" db="EMBL/GenBank/DDBJ databases">
        <title>MeaNS - Measles Nucleotide Surveillance Program.</title>
        <authorList>
            <person name="Tran T."/>
            <person name="Druce J."/>
        </authorList>
    </citation>
    <scope>NUCLEOTIDE SEQUENCE</scope>
    <source>
        <strain evidence="3">DSM 9887</strain>
    </source>
</reference>
<dbReference type="STRING" id="54915.ADS79_21950"/>
<reference evidence="4" key="1">
    <citation type="submission" date="2015-07" db="EMBL/GenBank/DDBJ databases">
        <title>Genome sequencing project for genomic taxonomy and phylogenomics of Bacillus-like bacteria.</title>
        <authorList>
            <person name="Liu B."/>
            <person name="Wang J."/>
            <person name="Zhu Y."/>
            <person name="Liu G."/>
            <person name="Chen Q."/>
            <person name="Chen Z."/>
            <person name="Lan J."/>
            <person name="Che J."/>
            <person name="Ge C."/>
            <person name="Shi H."/>
            <person name="Pan Z."/>
            <person name="Liu X."/>
        </authorList>
    </citation>
    <scope>NUCLEOTIDE SEQUENCE [LARGE SCALE GENOMIC DNA]</scope>
    <source>
        <strain evidence="4">DSM 9887</strain>
    </source>
</reference>
<reference evidence="2 5" key="3">
    <citation type="submission" date="2019-06" db="EMBL/GenBank/DDBJ databases">
        <title>Whole genome shotgun sequence of Brevibacillus reuszeri NBRC 15719.</title>
        <authorList>
            <person name="Hosoyama A."/>
            <person name="Uohara A."/>
            <person name="Ohji S."/>
            <person name="Ichikawa N."/>
        </authorList>
    </citation>
    <scope>NUCLEOTIDE SEQUENCE [LARGE SCALE GENOMIC DNA]</scope>
    <source>
        <strain evidence="2 5">NBRC 15719</strain>
    </source>
</reference>
<dbReference type="EMBL" id="LGIQ01000009">
    <property type="protein sequence ID" value="KNB71445.1"/>
    <property type="molecule type" value="Genomic_DNA"/>
</dbReference>
<name>A0A0K9YTC1_9BACL</name>
<dbReference type="Proteomes" id="UP000319578">
    <property type="component" value="Unassembled WGS sequence"/>
</dbReference>
<evidence type="ECO:0000313" key="3">
    <source>
        <dbReference type="EMBL" id="KNB71445.1"/>
    </source>
</evidence>
<comment type="caution">
    <text evidence="3">The sequence shown here is derived from an EMBL/GenBank/DDBJ whole genome shotgun (WGS) entry which is preliminary data.</text>
</comment>
<evidence type="ECO:0000313" key="4">
    <source>
        <dbReference type="Proteomes" id="UP000036834"/>
    </source>
</evidence>
<dbReference type="InterPro" id="IPR018710">
    <property type="entry name" value="DUF2232"/>
</dbReference>
<keyword evidence="1" id="KW-0472">Membrane</keyword>
<feature type="transmembrane region" description="Helical" evidence="1">
    <location>
        <begin position="162"/>
        <end position="181"/>
    </location>
</feature>
<feature type="transmembrane region" description="Helical" evidence="1">
    <location>
        <begin position="202"/>
        <end position="219"/>
    </location>
</feature>